<organism evidence="4 5">
    <name type="scientific">Mytilus coruscus</name>
    <name type="common">Sea mussel</name>
    <dbReference type="NCBI Taxonomy" id="42192"/>
    <lineage>
        <taxon>Eukaryota</taxon>
        <taxon>Metazoa</taxon>
        <taxon>Spiralia</taxon>
        <taxon>Lophotrochozoa</taxon>
        <taxon>Mollusca</taxon>
        <taxon>Bivalvia</taxon>
        <taxon>Autobranchia</taxon>
        <taxon>Pteriomorphia</taxon>
        <taxon>Mytilida</taxon>
        <taxon>Mytiloidea</taxon>
        <taxon>Mytilidae</taxon>
        <taxon>Mytilinae</taxon>
        <taxon>Mytilus</taxon>
    </lineage>
</organism>
<name>A0A6J8DCF8_MYTCO</name>
<evidence type="ECO:0000256" key="2">
    <source>
        <dbReference type="SAM" id="MobiDB-lite"/>
    </source>
</evidence>
<proteinExistence type="predicted"/>
<accession>A0A6J8DCF8</accession>
<sequence>MELAVLKRSVKVTISGPGRTKVTRETIISRLVGLLGNKTHLRSMWRTEAGPVWFATVETPEEADSLVDKRGVVGDKYSLVFTPCNRRRLHGSLEGYQAVMKRRRAILLSKLDTELASVMLRWTSGRALKFDILYRATINNRQCLITVPGRPPLCLKCGGLGHYRSDCQSGNYSKNRPGSYSDALRSLRSAAVSHDKVPDVSVEKGPPQDKSGQDKQNEENCEDISPDTSQENVTDDLEHSHSQR</sequence>
<keyword evidence="1" id="KW-0479">Metal-binding</keyword>
<dbReference type="GO" id="GO:0008270">
    <property type="term" value="F:zinc ion binding"/>
    <property type="evidence" value="ECO:0007669"/>
    <property type="project" value="UniProtKB-KW"/>
</dbReference>
<feature type="compositionally biased region" description="Basic and acidic residues" evidence="2">
    <location>
        <begin position="193"/>
        <end position="202"/>
    </location>
</feature>
<evidence type="ECO:0000256" key="1">
    <source>
        <dbReference type="PROSITE-ProRule" id="PRU00047"/>
    </source>
</evidence>
<keyword evidence="5" id="KW-1185">Reference proteome</keyword>
<keyword evidence="1" id="KW-0862">Zinc</keyword>
<feature type="region of interest" description="Disordered" evidence="2">
    <location>
        <begin position="192"/>
        <end position="244"/>
    </location>
</feature>
<reference evidence="4 5" key="1">
    <citation type="submission" date="2020-06" db="EMBL/GenBank/DDBJ databases">
        <authorList>
            <person name="Li R."/>
            <person name="Bekaert M."/>
        </authorList>
    </citation>
    <scope>NUCLEOTIDE SEQUENCE [LARGE SCALE GENOMIC DNA]</scope>
    <source>
        <strain evidence="5">wild</strain>
    </source>
</reference>
<dbReference type="Proteomes" id="UP000507470">
    <property type="component" value="Unassembled WGS sequence"/>
</dbReference>
<dbReference type="InterPro" id="IPR001878">
    <property type="entry name" value="Znf_CCHC"/>
</dbReference>
<evidence type="ECO:0000313" key="5">
    <source>
        <dbReference type="Proteomes" id="UP000507470"/>
    </source>
</evidence>
<protein>
    <recommendedName>
        <fullName evidence="3">CCHC-type domain-containing protein</fullName>
    </recommendedName>
</protein>
<evidence type="ECO:0000313" key="4">
    <source>
        <dbReference type="EMBL" id="CAC5406353.1"/>
    </source>
</evidence>
<feature type="domain" description="CCHC-type" evidence="3">
    <location>
        <begin position="154"/>
        <end position="169"/>
    </location>
</feature>
<dbReference type="OrthoDB" id="6161809at2759"/>
<gene>
    <name evidence="4" type="ORF">MCOR_39935</name>
</gene>
<dbReference type="AlphaFoldDB" id="A0A6J8DCF8"/>
<dbReference type="PROSITE" id="PS50158">
    <property type="entry name" value="ZF_CCHC"/>
    <property type="match status" value="1"/>
</dbReference>
<dbReference type="GO" id="GO:0003676">
    <property type="term" value="F:nucleic acid binding"/>
    <property type="evidence" value="ECO:0007669"/>
    <property type="project" value="InterPro"/>
</dbReference>
<dbReference type="EMBL" id="CACVKT020007206">
    <property type="protein sequence ID" value="CAC5406353.1"/>
    <property type="molecule type" value="Genomic_DNA"/>
</dbReference>
<evidence type="ECO:0000259" key="3">
    <source>
        <dbReference type="PROSITE" id="PS50158"/>
    </source>
</evidence>
<keyword evidence="1" id="KW-0863">Zinc-finger</keyword>